<keyword evidence="5" id="KW-0723">Serine/threonine-protein kinase</keyword>
<keyword evidence="9" id="KW-0547">Nucleotide-binding</keyword>
<evidence type="ECO:0000313" key="22">
    <source>
        <dbReference type="Proteomes" id="UP000008983"/>
    </source>
</evidence>
<organism evidence="21 22">
    <name type="scientific">Ichthyophthirius multifiliis</name>
    <name type="common">White spot disease agent</name>
    <name type="synonym">Ich</name>
    <dbReference type="NCBI Taxonomy" id="5932"/>
    <lineage>
        <taxon>Eukaryota</taxon>
        <taxon>Sar</taxon>
        <taxon>Alveolata</taxon>
        <taxon>Ciliophora</taxon>
        <taxon>Intramacronucleata</taxon>
        <taxon>Oligohymenophorea</taxon>
        <taxon>Hymenostomatida</taxon>
        <taxon>Ophryoglenina</taxon>
        <taxon>Ichthyophthirius</taxon>
    </lineage>
</organism>
<dbReference type="InterPro" id="IPR018490">
    <property type="entry name" value="cNMP-bd_dom_sf"/>
</dbReference>
<dbReference type="Proteomes" id="UP000008983">
    <property type="component" value="Unassembled WGS sequence"/>
</dbReference>
<dbReference type="PROSITE" id="PS50011">
    <property type="entry name" value="PROTEIN_KINASE_DOM"/>
    <property type="match status" value="1"/>
</dbReference>
<dbReference type="eggNOG" id="KOG0616">
    <property type="taxonomic scope" value="Eukaryota"/>
</dbReference>
<evidence type="ECO:0000256" key="2">
    <source>
        <dbReference type="ARBA" id="ARBA00006352"/>
    </source>
</evidence>
<dbReference type="FunCoup" id="G0R4B7">
    <property type="interactions" value="68"/>
</dbReference>
<dbReference type="Gene3D" id="2.60.120.10">
    <property type="entry name" value="Jelly Rolls"/>
    <property type="match status" value="2"/>
</dbReference>
<evidence type="ECO:0000256" key="5">
    <source>
        <dbReference type="ARBA" id="ARBA00022527"/>
    </source>
</evidence>
<dbReference type="Gene3D" id="3.30.200.20">
    <property type="entry name" value="Phosphorylase Kinase, domain 1"/>
    <property type="match status" value="1"/>
</dbReference>
<keyword evidence="13" id="KW-0142">cGMP-binding</keyword>
<dbReference type="PROSITE" id="PS50042">
    <property type="entry name" value="CNMP_BINDING_3"/>
    <property type="match status" value="2"/>
</dbReference>
<comment type="similarity">
    <text evidence="2">Belongs to the protein kinase superfamily. AGC Ser/Thr protein kinase family. cGMP subfamily.</text>
</comment>
<keyword evidence="21" id="KW-0378">Hydrolase</keyword>
<dbReference type="Pfam" id="PF00027">
    <property type="entry name" value="cNMP_binding"/>
    <property type="match status" value="2"/>
</dbReference>
<evidence type="ECO:0000256" key="15">
    <source>
        <dbReference type="ARBA" id="ARBA00047298"/>
    </source>
</evidence>
<dbReference type="STRING" id="857967.G0R4B7"/>
<keyword evidence="8" id="KW-0479">Metal-binding</keyword>
<dbReference type="EMBL" id="GL984332">
    <property type="protein sequence ID" value="EGR27684.1"/>
    <property type="molecule type" value="Genomic_DNA"/>
</dbReference>
<dbReference type="GeneID" id="14903759"/>
<dbReference type="SMART" id="SM00100">
    <property type="entry name" value="cNMP"/>
    <property type="match status" value="2"/>
</dbReference>
<comment type="catalytic activity">
    <reaction evidence="16">
        <text>L-seryl-[protein] + ATP = O-phospho-L-seryl-[protein] + ADP + H(+)</text>
        <dbReference type="Rhea" id="RHEA:17989"/>
        <dbReference type="Rhea" id="RHEA-COMP:9863"/>
        <dbReference type="Rhea" id="RHEA-COMP:11604"/>
        <dbReference type="ChEBI" id="CHEBI:15378"/>
        <dbReference type="ChEBI" id="CHEBI:29999"/>
        <dbReference type="ChEBI" id="CHEBI:30616"/>
        <dbReference type="ChEBI" id="CHEBI:83421"/>
        <dbReference type="ChEBI" id="CHEBI:456216"/>
        <dbReference type="EC" id="2.7.11.12"/>
    </reaction>
</comment>
<protein>
    <recommendedName>
        <fullName evidence="14">cGMP-dependent protein kinase</fullName>
        <ecNumber evidence="3">2.7.11.12</ecNumber>
    </recommendedName>
</protein>
<feature type="compositionally biased region" description="Low complexity" evidence="17">
    <location>
        <begin position="369"/>
        <end position="387"/>
    </location>
</feature>
<dbReference type="GO" id="GO:0004692">
    <property type="term" value="F:cGMP-dependent protein kinase activity"/>
    <property type="evidence" value="ECO:0007669"/>
    <property type="project" value="UniProtKB-EC"/>
</dbReference>
<dbReference type="OrthoDB" id="417078at2759"/>
<evidence type="ECO:0000256" key="7">
    <source>
        <dbReference type="ARBA" id="ARBA00022679"/>
    </source>
</evidence>
<dbReference type="SUPFAM" id="SSF51206">
    <property type="entry name" value="cAMP-binding domain-like"/>
    <property type="match status" value="2"/>
</dbReference>
<dbReference type="GO" id="GO:0030553">
    <property type="term" value="F:cGMP binding"/>
    <property type="evidence" value="ECO:0007669"/>
    <property type="project" value="UniProtKB-KW"/>
</dbReference>
<evidence type="ECO:0000256" key="16">
    <source>
        <dbReference type="ARBA" id="ARBA00047462"/>
    </source>
</evidence>
<name>G0R4B7_ICHMU</name>
<dbReference type="InterPro" id="IPR018488">
    <property type="entry name" value="cNMP-bd_CS"/>
</dbReference>
<evidence type="ECO:0000256" key="4">
    <source>
        <dbReference type="ARBA" id="ARBA00022490"/>
    </source>
</evidence>
<dbReference type="GO" id="GO:0046872">
    <property type="term" value="F:metal ion binding"/>
    <property type="evidence" value="ECO:0007669"/>
    <property type="project" value="UniProtKB-KW"/>
</dbReference>
<dbReference type="InterPro" id="IPR000595">
    <property type="entry name" value="cNMP-bd_dom"/>
</dbReference>
<evidence type="ECO:0000256" key="6">
    <source>
        <dbReference type="ARBA" id="ARBA00022535"/>
    </source>
</evidence>
<dbReference type="GO" id="GO:0016787">
    <property type="term" value="F:hydrolase activity"/>
    <property type="evidence" value="ECO:0007669"/>
    <property type="project" value="UniProtKB-KW"/>
</dbReference>
<dbReference type="PRINTS" id="PR00103">
    <property type="entry name" value="CAMPKINASE"/>
</dbReference>
<keyword evidence="12" id="KW-0460">Magnesium</keyword>
<dbReference type="SUPFAM" id="SSF56112">
    <property type="entry name" value="Protein kinase-like (PK-like)"/>
    <property type="match status" value="1"/>
</dbReference>
<dbReference type="RefSeq" id="XP_004025136.1">
    <property type="nucleotide sequence ID" value="XM_004025087.1"/>
</dbReference>
<feature type="domain" description="Cyclic nucleotide-binding" evidence="19">
    <location>
        <begin position="445"/>
        <end position="554"/>
    </location>
</feature>
<accession>G0R4B7</accession>
<dbReference type="GO" id="GO:0005524">
    <property type="term" value="F:ATP binding"/>
    <property type="evidence" value="ECO:0007669"/>
    <property type="project" value="UniProtKB-KW"/>
</dbReference>
<evidence type="ECO:0000256" key="3">
    <source>
        <dbReference type="ARBA" id="ARBA00012428"/>
    </source>
</evidence>
<keyword evidence="11" id="KW-0067">ATP-binding</keyword>
<dbReference type="Pfam" id="PF00069">
    <property type="entry name" value="Pkinase"/>
    <property type="match status" value="1"/>
</dbReference>
<reference evidence="21 22" key="1">
    <citation type="submission" date="2011-07" db="EMBL/GenBank/DDBJ databases">
        <authorList>
            <person name="Coyne R."/>
            <person name="Brami D."/>
            <person name="Johnson J."/>
            <person name="Hostetler J."/>
            <person name="Hannick L."/>
            <person name="Clark T."/>
            <person name="Cassidy-Hanley D."/>
            <person name="Inman J."/>
        </authorList>
    </citation>
    <scope>NUCLEOTIDE SEQUENCE [LARGE SCALE GENOMIC DNA]</scope>
    <source>
        <strain evidence="21 22">G5</strain>
    </source>
</reference>
<dbReference type="OMA" id="IMSEATH"/>
<dbReference type="InterPro" id="IPR011009">
    <property type="entry name" value="Kinase-like_dom_sf"/>
</dbReference>
<keyword evidence="22" id="KW-1185">Reference proteome</keyword>
<evidence type="ECO:0000256" key="10">
    <source>
        <dbReference type="ARBA" id="ARBA00022777"/>
    </source>
</evidence>
<dbReference type="PROSITE" id="PS00108">
    <property type="entry name" value="PROTEIN_KINASE_ST"/>
    <property type="match status" value="1"/>
</dbReference>
<evidence type="ECO:0000256" key="14">
    <source>
        <dbReference type="ARBA" id="ARBA00024113"/>
    </source>
</evidence>
<dbReference type="SMART" id="SM00220">
    <property type="entry name" value="S_TKc"/>
    <property type="match status" value="1"/>
</dbReference>
<dbReference type="CDD" id="cd00038">
    <property type="entry name" value="CAP_ED"/>
    <property type="match status" value="2"/>
</dbReference>
<dbReference type="PROSITE" id="PS51285">
    <property type="entry name" value="AGC_KINASE_CTER"/>
    <property type="match status" value="1"/>
</dbReference>
<evidence type="ECO:0000256" key="12">
    <source>
        <dbReference type="ARBA" id="ARBA00022842"/>
    </source>
</evidence>
<evidence type="ECO:0000313" key="21">
    <source>
        <dbReference type="EMBL" id="EGR27684.1"/>
    </source>
</evidence>
<proteinExistence type="inferred from homology"/>
<evidence type="ECO:0000256" key="1">
    <source>
        <dbReference type="ARBA" id="ARBA00001946"/>
    </source>
</evidence>
<evidence type="ECO:0000259" key="18">
    <source>
        <dbReference type="PROSITE" id="PS50011"/>
    </source>
</evidence>
<evidence type="ECO:0000259" key="20">
    <source>
        <dbReference type="PROSITE" id="PS51285"/>
    </source>
</evidence>
<dbReference type="FunFam" id="1.10.510.10:FF:000005">
    <property type="entry name" value="cAMP-dependent protein kinase catalytic subunit alpha"/>
    <property type="match status" value="1"/>
</dbReference>
<evidence type="ECO:0000256" key="9">
    <source>
        <dbReference type="ARBA" id="ARBA00022741"/>
    </source>
</evidence>
<feature type="region of interest" description="Disordered" evidence="17">
    <location>
        <begin position="324"/>
        <end position="353"/>
    </location>
</feature>
<evidence type="ECO:0000256" key="17">
    <source>
        <dbReference type="SAM" id="MobiDB-lite"/>
    </source>
</evidence>
<dbReference type="PROSITE" id="PS00889">
    <property type="entry name" value="CNMP_BINDING_2"/>
    <property type="match status" value="1"/>
</dbReference>
<dbReference type="GO" id="GO:0004691">
    <property type="term" value="F:cAMP-dependent protein kinase activity"/>
    <property type="evidence" value="ECO:0007669"/>
    <property type="project" value="TreeGrafter"/>
</dbReference>
<feature type="compositionally biased region" description="Polar residues" evidence="17">
    <location>
        <begin position="334"/>
        <end position="343"/>
    </location>
</feature>
<keyword evidence="6" id="KW-0140">cGMP</keyword>
<dbReference type="InterPro" id="IPR014710">
    <property type="entry name" value="RmlC-like_jellyroll"/>
</dbReference>
<evidence type="ECO:0000256" key="13">
    <source>
        <dbReference type="ARBA" id="ARBA00022992"/>
    </source>
</evidence>
<comment type="cofactor">
    <cofactor evidence="1">
        <name>Mg(2+)</name>
        <dbReference type="ChEBI" id="CHEBI:18420"/>
    </cofactor>
</comment>
<evidence type="ECO:0000256" key="8">
    <source>
        <dbReference type="ARBA" id="ARBA00022723"/>
    </source>
</evidence>
<dbReference type="InParanoid" id="G0R4B7"/>
<keyword evidence="4" id="KW-0963">Cytoplasm</keyword>
<evidence type="ECO:0000259" key="19">
    <source>
        <dbReference type="PROSITE" id="PS50042"/>
    </source>
</evidence>
<sequence>METFKSKQIKLSEFEVLQTLGTGLLNINYKQQIQIILDKIKIQIFKTLKIKIKQNKIQYFKLRIIWSCQISQIKSIGGYVALKMLKKAEILRLKQVDHIISENTILSNINHPFLIKMLGFCQDDRFLYFVLEYVQGGELFTYLRNKGKLENNESQFYGAQVVSMFEYLHGKNIVYRDLKPENILIAGDGYLKLTDFGFAKYCDSRTYTLCGTPEYLAPEILLNKGHGKPVDWWCLGILIYEMIAGIDPFNDEDPMAIYQKILKGKVKFPRNFDKNAKSLVKHLLVADLTKRYGNLKGGVNDIKTHRWFGDIDWDALNQKKNPAIYKPPIKGKNDTSNYGSYPDSNELPKAIKSSDDPFINCKIKKLIMKSNSPQKKKQNQPNSPKSQISNSSEEDDDIVEQVEIKNQNIKQQRISVSAEAYGLFNKRENFVARIIPKNNKEKQIVVNAMEEKKYQAGDYVIRQGEEGTYLYVIEKGQLDCFKKYQNQPQPTYLKTYQPSESFGELALLYNAPRAASIVAKTECLVWALDRETFNHIVKDAAMRKREKYEQFLTSLPLLKHIHDPYEKTKIADSLENKVFQKGENILLQGSKFGNIYFVENGEVIAVKDGKQVFKYGKGDYFGEIPLFKNICQPFNFVSNENNTSLLVIGAGSYKTTLFIVEDKLKDNFGKYLGFI</sequence>
<feature type="domain" description="Cyclic nucleotide-binding" evidence="19">
    <location>
        <begin position="558"/>
        <end position="674"/>
    </location>
</feature>
<dbReference type="GO" id="GO:0005952">
    <property type="term" value="C:cAMP-dependent protein kinase complex"/>
    <property type="evidence" value="ECO:0007669"/>
    <property type="project" value="TreeGrafter"/>
</dbReference>
<feature type="domain" description="AGC-kinase C-terminal" evidence="20">
    <location>
        <begin position="309"/>
        <end position="373"/>
    </location>
</feature>
<dbReference type="InterPro" id="IPR000961">
    <property type="entry name" value="AGC-kinase_C"/>
</dbReference>
<dbReference type="EC" id="2.7.11.12" evidence="3"/>
<dbReference type="GO" id="GO:0106310">
    <property type="term" value="F:protein serine kinase activity"/>
    <property type="evidence" value="ECO:0007669"/>
    <property type="project" value="RHEA"/>
</dbReference>
<keyword evidence="10 21" id="KW-0418">Kinase</keyword>
<dbReference type="InterPro" id="IPR000719">
    <property type="entry name" value="Prot_kinase_dom"/>
</dbReference>
<dbReference type="Gene3D" id="1.10.510.10">
    <property type="entry name" value="Transferase(Phosphotransferase) domain 1"/>
    <property type="match status" value="1"/>
</dbReference>
<dbReference type="PANTHER" id="PTHR24353:SF37">
    <property type="entry name" value="CAMP-DEPENDENT PROTEIN KINASE CATALYTIC SUBUNIT PRKX"/>
    <property type="match status" value="1"/>
</dbReference>
<dbReference type="CDD" id="cd05580">
    <property type="entry name" value="STKc_PKA_like"/>
    <property type="match status" value="1"/>
</dbReference>
<dbReference type="InterPro" id="IPR008271">
    <property type="entry name" value="Ser/Thr_kinase_AS"/>
</dbReference>
<dbReference type="PANTHER" id="PTHR24353">
    <property type="entry name" value="CYCLIC NUCLEOTIDE-DEPENDENT PROTEIN KINASE"/>
    <property type="match status" value="1"/>
</dbReference>
<comment type="catalytic activity">
    <reaction evidence="15">
        <text>L-threonyl-[protein] + ATP = O-phospho-L-threonyl-[protein] + ADP + H(+)</text>
        <dbReference type="Rhea" id="RHEA:46608"/>
        <dbReference type="Rhea" id="RHEA-COMP:11060"/>
        <dbReference type="Rhea" id="RHEA-COMP:11605"/>
        <dbReference type="ChEBI" id="CHEBI:15378"/>
        <dbReference type="ChEBI" id="CHEBI:30013"/>
        <dbReference type="ChEBI" id="CHEBI:30616"/>
        <dbReference type="ChEBI" id="CHEBI:61977"/>
        <dbReference type="ChEBI" id="CHEBI:456216"/>
        <dbReference type="EC" id="2.7.11.12"/>
    </reaction>
</comment>
<evidence type="ECO:0000256" key="11">
    <source>
        <dbReference type="ARBA" id="ARBA00022840"/>
    </source>
</evidence>
<feature type="region of interest" description="Disordered" evidence="17">
    <location>
        <begin position="369"/>
        <end position="397"/>
    </location>
</feature>
<dbReference type="eggNOG" id="KOG1113">
    <property type="taxonomic scope" value="Eukaryota"/>
</dbReference>
<gene>
    <name evidence="21" type="ORF">IMG5_191020</name>
</gene>
<dbReference type="AlphaFoldDB" id="G0R4B7"/>
<feature type="domain" description="Protein kinase" evidence="18">
    <location>
        <begin position="14"/>
        <end position="308"/>
    </location>
</feature>
<dbReference type="PROSITE" id="PS00888">
    <property type="entry name" value="CNMP_BINDING_1"/>
    <property type="match status" value="1"/>
</dbReference>
<keyword evidence="7 21" id="KW-0808">Transferase</keyword>